<accession>A0A2V1HNV2</accession>
<evidence type="ECO:0000256" key="2">
    <source>
        <dbReference type="PROSITE-ProRule" id="PRU00252"/>
    </source>
</evidence>
<evidence type="ECO:0008006" key="6">
    <source>
        <dbReference type="Google" id="ProtNLM"/>
    </source>
</evidence>
<evidence type="ECO:0000313" key="4">
    <source>
        <dbReference type="EMBL" id="PVZ93272.1"/>
    </source>
</evidence>
<comment type="caution">
    <text evidence="4">The sequence shown here is derived from an EMBL/GenBank/DDBJ whole genome shotgun (WGS) entry which is preliminary data.</text>
</comment>
<dbReference type="EMBL" id="QEOP01000005">
    <property type="protein sequence ID" value="PVZ93272.1"/>
    <property type="molecule type" value="Genomic_DNA"/>
</dbReference>
<dbReference type="Proteomes" id="UP000244893">
    <property type="component" value="Unassembled WGS sequence"/>
</dbReference>
<dbReference type="OrthoDB" id="5069407at2"/>
<dbReference type="SUPFAM" id="SSF50249">
    <property type="entry name" value="Nucleic acid-binding proteins"/>
    <property type="match status" value="1"/>
</dbReference>
<organism evidence="4 5">
    <name type="scientific">Amnibacterium flavum</name>
    <dbReference type="NCBI Taxonomy" id="2173173"/>
    <lineage>
        <taxon>Bacteria</taxon>
        <taxon>Bacillati</taxon>
        <taxon>Actinomycetota</taxon>
        <taxon>Actinomycetes</taxon>
        <taxon>Micrococcales</taxon>
        <taxon>Microbacteriaceae</taxon>
        <taxon>Amnibacterium</taxon>
    </lineage>
</organism>
<reference evidence="4 5" key="1">
    <citation type="submission" date="2018-05" db="EMBL/GenBank/DDBJ databases">
        <title>Amnibacterium sp. M8JJ-5, whole genome shotgun sequence.</title>
        <authorList>
            <person name="Tuo L."/>
        </authorList>
    </citation>
    <scope>NUCLEOTIDE SEQUENCE [LARGE SCALE GENOMIC DNA]</scope>
    <source>
        <strain evidence="4 5">M8JJ-5</strain>
    </source>
</reference>
<keyword evidence="1 2" id="KW-0238">DNA-binding</keyword>
<keyword evidence="5" id="KW-1185">Reference proteome</keyword>
<dbReference type="GO" id="GO:0003697">
    <property type="term" value="F:single-stranded DNA binding"/>
    <property type="evidence" value="ECO:0007669"/>
    <property type="project" value="InterPro"/>
</dbReference>
<dbReference type="RefSeq" id="WP_116757868.1">
    <property type="nucleotide sequence ID" value="NZ_JBHUEX010000002.1"/>
</dbReference>
<evidence type="ECO:0000313" key="5">
    <source>
        <dbReference type="Proteomes" id="UP000244893"/>
    </source>
</evidence>
<feature type="compositionally biased region" description="Pro residues" evidence="3">
    <location>
        <begin position="88"/>
        <end position="101"/>
    </location>
</feature>
<dbReference type="PROSITE" id="PS50935">
    <property type="entry name" value="SSB"/>
    <property type="match status" value="1"/>
</dbReference>
<evidence type="ECO:0000256" key="3">
    <source>
        <dbReference type="SAM" id="MobiDB-lite"/>
    </source>
</evidence>
<gene>
    <name evidence="4" type="ORF">DDQ50_16365</name>
</gene>
<feature type="region of interest" description="Disordered" evidence="3">
    <location>
        <begin position="61"/>
        <end position="106"/>
    </location>
</feature>
<protein>
    <recommendedName>
        <fullName evidence="6">Single-stranded DNA-binding protein</fullName>
    </recommendedName>
</protein>
<name>A0A2V1HNV2_9MICO</name>
<dbReference type="Gene3D" id="2.40.50.140">
    <property type="entry name" value="Nucleic acid-binding proteins"/>
    <property type="match status" value="1"/>
</dbReference>
<evidence type="ECO:0000256" key="1">
    <source>
        <dbReference type="ARBA" id="ARBA00023125"/>
    </source>
</evidence>
<dbReference type="CDD" id="cd04496">
    <property type="entry name" value="SSB_OBF"/>
    <property type="match status" value="1"/>
</dbReference>
<sequence length="224" mass="24785">MNNPLQINQAHYQAGFIDGAASRQTEIDRLEDLADRYYRAAFNDERRILAPALTAIQLEQHRRLQDPPPSITPTDALASWGIDNETPAPEPSAPEPNPAIPAPRRRNTMTTRTITGHLATDPEAVQAGKIRIAKLRVIENTGEYRKGEWVAHEPTTHFIDAKFELADNTLTSLHKGDPVIVIGQEHTITWDKDGHKQHGRVIDADAIGINLARTPATIPPKANS</sequence>
<dbReference type="AlphaFoldDB" id="A0A2V1HNV2"/>
<proteinExistence type="predicted"/>
<dbReference type="InterPro" id="IPR000424">
    <property type="entry name" value="Primosome_PriB/ssb"/>
</dbReference>
<dbReference type="InterPro" id="IPR012340">
    <property type="entry name" value="NA-bd_OB-fold"/>
</dbReference>